<feature type="coiled-coil region" evidence="1">
    <location>
        <begin position="30"/>
        <end position="151"/>
    </location>
</feature>
<dbReference type="PANTHER" id="PTHR28671">
    <property type="entry name" value="COILED-COIL DOMAIN-CONTAINING PROTEIN 169"/>
    <property type="match status" value="1"/>
</dbReference>
<feature type="region of interest" description="Disordered" evidence="2">
    <location>
        <begin position="171"/>
        <end position="195"/>
    </location>
</feature>
<keyword evidence="4" id="KW-1185">Reference proteome</keyword>
<evidence type="ECO:0000256" key="2">
    <source>
        <dbReference type="SAM" id="MobiDB-lite"/>
    </source>
</evidence>
<evidence type="ECO:0000313" key="3">
    <source>
        <dbReference type="EMBL" id="RNA09763.1"/>
    </source>
</evidence>
<protein>
    <submittedName>
        <fullName evidence="3">Coiled-coil domain-containing protein</fullName>
    </submittedName>
</protein>
<proteinExistence type="predicted"/>
<dbReference type="PANTHER" id="PTHR28671:SF3">
    <property type="entry name" value="COILED-COIL DOMAIN-CONTAINING PROTEIN 169"/>
    <property type="match status" value="1"/>
</dbReference>
<dbReference type="EMBL" id="REGN01006372">
    <property type="protein sequence ID" value="RNA09763.1"/>
    <property type="molecule type" value="Genomic_DNA"/>
</dbReference>
<dbReference type="Proteomes" id="UP000276133">
    <property type="component" value="Unassembled WGS sequence"/>
</dbReference>
<organism evidence="3 4">
    <name type="scientific">Brachionus plicatilis</name>
    <name type="common">Marine rotifer</name>
    <name type="synonym">Brachionus muelleri</name>
    <dbReference type="NCBI Taxonomy" id="10195"/>
    <lineage>
        <taxon>Eukaryota</taxon>
        <taxon>Metazoa</taxon>
        <taxon>Spiralia</taxon>
        <taxon>Gnathifera</taxon>
        <taxon>Rotifera</taxon>
        <taxon>Eurotatoria</taxon>
        <taxon>Monogononta</taxon>
        <taxon>Pseudotrocha</taxon>
        <taxon>Ploima</taxon>
        <taxon>Brachionidae</taxon>
        <taxon>Brachionus</taxon>
    </lineage>
</organism>
<sequence>MRNSSNSNVERLLEILNQEEILWNSTEKSYNELLRTSKELEKRFTIIEEERNEWKTRFENQKEINQQFRQQINQLEEKLVDVKSKNRFANKPAINENNEEDVLSSLNLKKEQLNKLLTDLNWRIEQEIKTYHKANDERKSIQIDIHEIRNQLNVIKDKAEIKNQSEIALSERNNRSNQGRILPNLTISNDSPKFY</sequence>
<evidence type="ECO:0000313" key="4">
    <source>
        <dbReference type="Proteomes" id="UP000276133"/>
    </source>
</evidence>
<accession>A0A3M7QER8</accession>
<gene>
    <name evidence="3" type="ORF">BpHYR1_011443</name>
</gene>
<dbReference type="OrthoDB" id="6615663at2759"/>
<keyword evidence="1" id="KW-0175">Coiled coil</keyword>
<evidence type="ECO:0000256" key="1">
    <source>
        <dbReference type="SAM" id="Coils"/>
    </source>
</evidence>
<reference evidence="3 4" key="1">
    <citation type="journal article" date="2018" name="Sci. Rep.">
        <title>Genomic signatures of local adaptation to the degree of environmental predictability in rotifers.</title>
        <authorList>
            <person name="Franch-Gras L."/>
            <person name="Hahn C."/>
            <person name="Garcia-Roger E.M."/>
            <person name="Carmona M.J."/>
            <person name="Serra M."/>
            <person name="Gomez A."/>
        </authorList>
    </citation>
    <scope>NUCLEOTIDE SEQUENCE [LARGE SCALE GENOMIC DNA]</scope>
    <source>
        <strain evidence="3">HYR1</strain>
    </source>
</reference>
<name>A0A3M7QER8_BRAPC</name>
<comment type="caution">
    <text evidence="3">The sequence shown here is derived from an EMBL/GenBank/DDBJ whole genome shotgun (WGS) entry which is preliminary data.</text>
</comment>
<dbReference type="Pfam" id="PF15372">
    <property type="entry name" value="DUF4600"/>
    <property type="match status" value="1"/>
</dbReference>
<dbReference type="InterPro" id="IPR028022">
    <property type="entry name" value="DUF4600"/>
</dbReference>
<feature type="compositionally biased region" description="Polar residues" evidence="2">
    <location>
        <begin position="175"/>
        <end position="195"/>
    </location>
</feature>
<dbReference type="AlphaFoldDB" id="A0A3M7QER8"/>